<dbReference type="Gramene" id="RZC64493">
    <property type="protein sequence ID" value="RZC64493"/>
    <property type="gene ID" value="C5167_008185"/>
</dbReference>
<keyword evidence="3" id="KW-1185">Reference proteome</keyword>
<evidence type="ECO:0000313" key="2">
    <source>
        <dbReference type="EMBL" id="RZC64493.1"/>
    </source>
</evidence>
<sequence>MFSTSSVVYSVSCFYTSKDVNFKKVISVFSKVWGRLLVTILLFTFIMGIYIFVTLGSLVLFVSREFGPEGEGAYKVLVFLVCISIPSFIAYVYITIVWNIAMVISVLEKDYWVKALVRSMKLIKGKIWVSSAIFVALETIFTGLMIAFSLLVLDGKILNLVGNIFVGIVCYLLAAFMLHFSLVIQTVIYFVCKAKHNEDISNVAAHLDSHLPNPHPFVLFVVNFYGSLYYFLFLYLERYQLQEICTILYLGLLYWFVATFDGPDYKAFSIIIAFTTPYLSVFVYTAIVWNMAMVISVLEKDYGIKALVESMKLIYGKIWVSSAVFVVLEIIFAGTIIAFSLLVLNRNILNLVGNIFVGIACYLLLPVLFHFSLVLQAITYFVCKAYHNEDISNIAAHLDISYVTLGRRNEEV</sequence>
<feature type="transmembrane region" description="Helical" evidence="1">
    <location>
        <begin position="127"/>
        <end position="153"/>
    </location>
</feature>
<keyword evidence="1" id="KW-0812">Transmembrane</keyword>
<gene>
    <name evidence="2" type="ORF">C5167_008185</name>
</gene>
<feature type="transmembrane region" description="Helical" evidence="1">
    <location>
        <begin position="165"/>
        <end position="191"/>
    </location>
</feature>
<proteinExistence type="predicted"/>
<feature type="transmembrane region" description="Helical" evidence="1">
    <location>
        <begin position="355"/>
        <end position="383"/>
    </location>
</feature>
<feature type="transmembrane region" description="Helical" evidence="1">
    <location>
        <begin position="241"/>
        <end position="258"/>
    </location>
</feature>
<reference evidence="2 3" key="1">
    <citation type="journal article" date="2018" name="Science">
        <title>The opium poppy genome and morphinan production.</title>
        <authorList>
            <person name="Guo L."/>
            <person name="Winzer T."/>
            <person name="Yang X."/>
            <person name="Li Y."/>
            <person name="Ning Z."/>
            <person name="He Z."/>
            <person name="Teodor R."/>
            <person name="Lu Y."/>
            <person name="Bowser T.A."/>
            <person name="Graham I.A."/>
            <person name="Ye K."/>
        </authorList>
    </citation>
    <scope>NUCLEOTIDE SEQUENCE [LARGE SCALE GENOMIC DNA]</scope>
    <source>
        <strain evidence="3">cv. HN1</strain>
        <tissue evidence="2">Leaves</tissue>
    </source>
</reference>
<dbReference type="PANTHER" id="PTHR33133:SF5">
    <property type="entry name" value="OS08G0107100 PROTEIN"/>
    <property type="match status" value="1"/>
</dbReference>
<keyword evidence="1" id="KW-1133">Transmembrane helix</keyword>
<evidence type="ECO:0000256" key="1">
    <source>
        <dbReference type="SAM" id="Phobius"/>
    </source>
</evidence>
<accession>A0A4Y7JTT3</accession>
<feature type="transmembrane region" description="Helical" evidence="1">
    <location>
        <begin position="278"/>
        <end position="298"/>
    </location>
</feature>
<feature type="transmembrane region" description="Helical" evidence="1">
    <location>
        <begin position="318"/>
        <end position="343"/>
    </location>
</feature>
<feature type="transmembrane region" description="Helical" evidence="1">
    <location>
        <begin position="217"/>
        <end position="236"/>
    </location>
</feature>
<dbReference type="Proteomes" id="UP000316621">
    <property type="component" value="Chromosome 6"/>
</dbReference>
<organism evidence="2 3">
    <name type="scientific">Papaver somniferum</name>
    <name type="common">Opium poppy</name>
    <dbReference type="NCBI Taxonomy" id="3469"/>
    <lineage>
        <taxon>Eukaryota</taxon>
        <taxon>Viridiplantae</taxon>
        <taxon>Streptophyta</taxon>
        <taxon>Embryophyta</taxon>
        <taxon>Tracheophyta</taxon>
        <taxon>Spermatophyta</taxon>
        <taxon>Magnoliopsida</taxon>
        <taxon>Ranunculales</taxon>
        <taxon>Papaveraceae</taxon>
        <taxon>Papaveroideae</taxon>
        <taxon>Papaver</taxon>
    </lineage>
</organism>
<name>A0A4Y7JTT3_PAPSO</name>
<protein>
    <submittedName>
        <fullName evidence="2">Uncharacterized protein</fullName>
    </submittedName>
</protein>
<dbReference type="EMBL" id="CM010720">
    <property type="protein sequence ID" value="RZC64493.1"/>
    <property type="molecule type" value="Genomic_DNA"/>
</dbReference>
<evidence type="ECO:0000313" key="3">
    <source>
        <dbReference type="Proteomes" id="UP000316621"/>
    </source>
</evidence>
<feature type="transmembrane region" description="Helical" evidence="1">
    <location>
        <begin position="36"/>
        <end position="62"/>
    </location>
</feature>
<feature type="transmembrane region" description="Helical" evidence="1">
    <location>
        <begin position="74"/>
        <end position="107"/>
    </location>
</feature>
<dbReference type="PANTHER" id="PTHR33133">
    <property type="entry name" value="OS08G0107100 PROTEIN-RELATED"/>
    <property type="match status" value="1"/>
</dbReference>
<keyword evidence="1" id="KW-0472">Membrane</keyword>
<dbReference type="AlphaFoldDB" id="A0A4Y7JTT3"/>